<evidence type="ECO:0000313" key="9">
    <source>
        <dbReference type="Proteomes" id="UP001183246"/>
    </source>
</evidence>
<evidence type="ECO:0000256" key="2">
    <source>
        <dbReference type="ARBA" id="ARBA00001946"/>
    </source>
</evidence>
<keyword evidence="9" id="KW-1185">Reference proteome</keyword>
<protein>
    <recommendedName>
        <fullName evidence="7">Inositol-1-monophosphatase</fullName>
        <ecNumber evidence="7">3.1.3.25</ecNumber>
    </recommendedName>
</protein>
<dbReference type="GO" id="GO:0016787">
    <property type="term" value="F:hydrolase activity"/>
    <property type="evidence" value="ECO:0007669"/>
    <property type="project" value="UniProtKB-KW"/>
</dbReference>
<comment type="similarity">
    <text evidence="3 7">Belongs to the inositol monophosphatase superfamily.</text>
</comment>
<dbReference type="Gene3D" id="3.40.190.80">
    <property type="match status" value="1"/>
</dbReference>
<keyword evidence="4 7" id="KW-0479">Metal-binding</keyword>
<keyword evidence="6 7" id="KW-0460">Magnesium</keyword>
<proteinExistence type="inferred from homology"/>
<dbReference type="PANTHER" id="PTHR20854:SF4">
    <property type="entry name" value="INOSITOL-1-MONOPHOSPHATASE-RELATED"/>
    <property type="match status" value="1"/>
</dbReference>
<reference evidence="9" key="1">
    <citation type="submission" date="2023-07" db="EMBL/GenBank/DDBJ databases">
        <title>30 novel species of actinomycetes from the DSMZ collection.</title>
        <authorList>
            <person name="Nouioui I."/>
        </authorList>
    </citation>
    <scope>NUCLEOTIDE SEQUENCE [LARGE SCALE GENOMIC DNA]</scope>
    <source>
        <strain evidence="9">DSM 44938</strain>
    </source>
</reference>
<comment type="cofactor">
    <cofactor evidence="2 7">
        <name>Mg(2+)</name>
        <dbReference type="ChEBI" id="CHEBI:18420"/>
    </cofactor>
</comment>
<gene>
    <name evidence="8" type="ORF">RM590_21245</name>
</gene>
<comment type="caution">
    <text evidence="8">The sequence shown here is derived from an EMBL/GenBank/DDBJ whole genome shotgun (WGS) entry which is preliminary data.</text>
</comment>
<dbReference type="InterPro" id="IPR000760">
    <property type="entry name" value="Inositol_monophosphatase-like"/>
</dbReference>
<evidence type="ECO:0000313" key="8">
    <source>
        <dbReference type="EMBL" id="MDT0345108.1"/>
    </source>
</evidence>
<dbReference type="InterPro" id="IPR020583">
    <property type="entry name" value="Inositol_monoP_metal-BS"/>
</dbReference>
<comment type="catalytic activity">
    <reaction evidence="1 7">
        <text>a myo-inositol phosphate + H2O = myo-inositol + phosphate</text>
        <dbReference type="Rhea" id="RHEA:24056"/>
        <dbReference type="ChEBI" id="CHEBI:15377"/>
        <dbReference type="ChEBI" id="CHEBI:17268"/>
        <dbReference type="ChEBI" id="CHEBI:43474"/>
        <dbReference type="ChEBI" id="CHEBI:84139"/>
        <dbReference type="EC" id="3.1.3.25"/>
    </reaction>
</comment>
<dbReference type="PROSITE" id="PS00630">
    <property type="entry name" value="IMP_2"/>
    <property type="match status" value="1"/>
</dbReference>
<dbReference type="PRINTS" id="PR00377">
    <property type="entry name" value="IMPHPHTASES"/>
</dbReference>
<evidence type="ECO:0000256" key="3">
    <source>
        <dbReference type="ARBA" id="ARBA00009759"/>
    </source>
</evidence>
<dbReference type="RefSeq" id="WP_311706233.1">
    <property type="nucleotide sequence ID" value="NZ_JAVREL010000012.1"/>
</dbReference>
<dbReference type="PROSITE" id="PS00629">
    <property type="entry name" value="IMP_1"/>
    <property type="match status" value="1"/>
</dbReference>
<name>A0ABU2MTY5_9ACTN</name>
<dbReference type="SUPFAM" id="SSF56655">
    <property type="entry name" value="Carbohydrate phosphatase"/>
    <property type="match status" value="1"/>
</dbReference>
<evidence type="ECO:0000256" key="7">
    <source>
        <dbReference type="RuleBase" id="RU364068"/>
    </source>
</evidence>
<dbReference type="Proteomes" id="UP001183246">
    <property type="component" value="Unassembled WGS sequence"/>
</dbReference>
<sequence length="261" mass="26905">MSRTSEREALLRLAVAAAHRGGAELTRRAGKATGVAFKSTATDPVSDADRASESAVVELLTRERPGDGLLGEEGAERAGDSGLRWVIDPLDGTVNYLYGIQHSAVSVACERWDGDGWRPEVGAVYDPARDETFSAALGAGAHMNGRPLAVNDPVAPAAALVATGFAYAAASRARQAAVVAELLPRVRDIRSGGSAALELCWVAVGRCDAYYEDELSRWDWAAGALIATEAGAVVTPLGSGVTAAGPALHAALTGGSPITAR</sequence>
<dbReference type="InterPro" id="IPR020550">
    <property type="entry name" value="Inositol_monophosphatase_CS"/>
</dbReference>
<dbReference type="PANTHER" id="PTHR20854">
    <property type="entry name" value="INOSITOL MONOPHOSPHATASE"/>
    <property type="match status" value="1"/>
</dbReference>
<dbReference type="CDD" id="cd01639">
    <property type="entry name" value="IMPase"/>
    <property type="match status" value="1"/>
</dbReference>
<keyword evidence="5 7" id="KW-0378">Hydrolase</keyword>
<evidence type="ECO:0000256" key="4">
    <source>
        <dbReference type="ARBA" id="ARBA00022723"/>
    </source>
</evidence>
<dbReference type="InterPro" id="IPR033942">
    <property type="entry name" value="IMPase"/>
</dbReference>
<evidence type="ECO:0000256" key="1">
    <source>
        <dbReference type="ARBA" id="ARBA00001033"/>
    </source>
</evidence>
<dbReference type="Pfam" id="PF00459">
    <property type="entry name" value="Inositol_P"/>
    <property type="match status" value="1"/>
</dbReference>
<dbReference type="Gene3D" id="3.30.540.10">
    <property type="entry name" value="Fructose-1,6-Bisphosphatase, subunit A, domain 1"/>
    <property type="match status" value="1"/>
</dbReference>
<dbReference type="EMBL" id="JAVREL010000012">
    <property type="protein sequence ID" value="MDT0345108.1"/>
    <property type="molecule type" value="Genomic_DNA"/>
</dbReference>
<evidence type="ECO:0000256" key="5">
    <source>
        <dbReference type="ARBA" id="ARBA00022801"/>
    </source>
</evidence>
<accession>A0ABU2MTY5</accession>
<organism evidence="8 9">
    <name type="scientific">Streptomyces litchfieldiae</name>
    <dbReference type="NCBI Taxonomy" id="3075543"/>
    <lineage>
        <taxon>Bacteria</taxon>
        <taxon>Bacillati</taxon>
        <taxon>Actinomycetota</taxon>
        <taxon>Actinomycetes</taxon>
        <taxon>Kitasatosporales</taxon>
        <taxon>Streptomycetaceae</taxon>
        <taxon>Streptomyces</taxon>
    </lineage>
</organism>
<dbReference type="EC" id="3.1.3.25" evidence="7"/>
<evidence type="ECO:0000256" key="6">
    <source>
        <dbReference type="ARBA" id="ARBA00022842"/>
    </source>
</evidence>